<evidence type="ECO:0000313" key="1">
    <source>
        <dbReference type="EMBL" id="KAH7921750.1"/>
    </source>
</evidence>
<organism evidence="1 2">
    <name type="scientific">Leucogyrophana mollusca</name>
    <dbReference type="NCBI Taxonomy" id="85980"/>
    <lineage>
        <taxon>Eukaryota</taxon>
        <taxon>Fungi</taxon>
        <taxon>Dikarya</taxon>
        <taxon>Basidiomycota</taxon>
        <taxon>Agaricomycotina</taxon>
        <taxon>Agaricomycetes</taxon>
        <taxon>Agaricomycetidae</taxon>
        <taxon>Boletales</taxon>
        <taxon>Boletales incertae sedis</taxon>
        <taxon>Leucogyrophana</taxon>
    </lineage>
</organism>
<reference evidence="1" key="1">
    <citation type="journal article" date="2021" name="New Phytol.">
        <title>Evolutionary innovations through gain and loss of genes in the ectomycorrhizal Boletales.</title>
        <authorList>
            <person name="Wu G."/>
            <person name="Miyauchi S."/>
            <person name="Morin E."/>
            <person name="Kuo A."/>
            <person name="Drula E."/>
            <person name="Varga T."/>
            <person name="Kohler A."/>
            <person name="Feng B."/>
            <person name="Cao Y."/>
            <person name="Lipzen A."/>
            <person name="Daum C."/>
            <person name="Hundley H."/>
            <person name="Pangilinan J."/>
            <person name="Johnson J."/>
            <person name="Barry K."/>
            <person name="LaButti K."/>
            <person name="Ng V."/>
            <person name="Ahrendt S."/>
            <person name="Min B."/>
            <person name="Choi I.G."/>
            <person name="Park H."/>
            <person name="Plett J.M."/>
            <person name="Magnuson J."/>
            <person name="Spatafora J.W."/>
            <person name="Nagy L.G."/>
            <person name="Henrissat B."/>
            <person name="Grigoriev I.V."/>
            <person name="Yang Z.L."/>
            <person name="Xu J."/>
            <person name="Martin F.M."/>
        </authorList>
    </citation>
    <scope>NUCLEOTIDE SEQUENCE</scope>
    <source>
        <strain evidence="1">KUC20120723A-06</strain>
    </source>
</reference>
<dbReference type="EMBL" id="MU266513">
    <property type="protein sequence ID" value="KAH7921750.1"/>
    <property type="molecule type" value="Genomic_DNA"/>
</dbReference>
<dbReference type="Proteomes" id="UP000790709">
    <property type="component" value="Unassembled WGS sequence"/>
</dbReference>
<proteinExistence type="predicted"/>
<evidence type="ECO:0000313" key="2">
    <source>
        <dbReference type="Proteomes" id="UP000790709"/>
    </source>
</evidence>
<gene>
    <name evidence="1" type="ORF">BV22DRAFT_1018754</name>
</gene>
<keyword evidence="2" id="KW-1185">Reference proteome</keyword>
<sequence>MDNLSGSKQNTSPPKGEDADVDDLGTGSDGATSLWAWTSAAFLSILSICLVLFPRLLLFMAEASNGRSLLTPLESFLALNLGVILGTISVTLVLTIPNSSPSVTRREDNPSHPLLGPVTTASVIMAFVSYNTNSVGSLAMFIFLGSAATGVFGLWAILFSGSSSISRKTGADKHTSAFLFGNKNAASVQKKQWKKQRAQNKAS</sequence>
<comment type="caution">
    <text evidence="1">The sequence shown here is derived from an EMBL/GenBank/DDBJ whole genome shotgun (WGS) entry which is preliminary data.</text>
</comment>
<accession>A0ACB8B7H0</accession>
<protein>
    <submittedName>
        <fullName evidence="1">Uncharacterized protein</fullName>
    </submittedName>
</protein>
<name>A0ACB8B7H0_9AGAM</name>